<proteinExistence type="predicted"/>
<dbReference type="EMBL" id="CAJOBP010041411">
    <property type="protein sequence ID" value="CAF4757654.1"/>
    <property type="molecule type" value="Genomic_DNA"/>
</dbReference>
<gene>
    <name evidence="1" type="ORF">UJA718_LOCUS39277</name>
</gene>
<evidence type="ECO:0000313" key="2">
    <source>
        <dbReference type="Proteomes" id="UP000663873"/>
    </source>
</evidence>
<protein>
    <submittedName>
        <fullName evidence="1">Uncharacterized protein</fullName>
    </submittedName>
</protein>
<keyword evidence="2" id="KW-1185">Reference proteome</keyword>
<sequence length="84" mass="9658">MGNAFRSTNYCSSMSYYSTNNIILQIFEHQQITCAEKIALCKWISQLCRQWQMPSGRQTIVHLCVSGSNYGCSYRNSSDTEPYL</sequence>
<reference evidence="1" key="1">
    <citation type="submission" date="2021-02" db="EMBL/GenBank/DDBJ databases">
        <authorList>
            <person name="Nowell W R."/>
        </authorList>
    </citation>
    <scope>NUCLEOTIDE SEQUENCE</scope>
</reference>
<dbReference type="Proteomes" id="UP000663873">
    <property type="component" value="Unassembled WGS sequence"/>
</dbReference>
<comment type="caution">
    <text evidence="1">The sequence shown here is derived from an EMBL/GenBank/DDBJ whole genome shotgun (WGS) entry which is preliminary data.</text>
</comment>
<dbReference type="AlphaFoldDB" id="A0A821LWJ3"/>
<organism evidence="1 2">
    <name type="scientific">Rotaria socialis</name>
    <dbReference type="NCBI Taxonomy" id="392032"/>
    <lineage>
        <taxon>Eukaryota</taxon>
        <taxon>Metazoa</taxon>
        <taxon>Spiralia</taxon>
        <taxon>Gnathifera</taxon>
        <taxon>Rotifera</taxon>
        <taxon>Eurotatoria</taxon>
        <taxon>Bdelloidea</taxon>
        <taxon>Philodinida</taxon>
        <taxon>Philodinidae</taxon>
        <taxon>Rotaria</taxon>
    </lineage>
</organism>
<name>A0A821LWJ3_9BILA</name>
<evidence type="ECO:0000313" key="1">
    <source>
        <dbReference type="EMBL" id="CAF4757654.1"/>
    </source>
</evidence>
<accession>A0A821LWJ3</accession>
<feature type="non-terminal residue" evidence="1">
    <location>
        <position position="84"/>
    </location>
</feature>